<dbReference type="EC" id="2.7.8.26" evidence="5 19"/>
<comment type="catalytic activity">
    <reaction evidence="18 19">
        <text>alpha-ribazole 5'-phosphate + adenosylcob(III)inamide-GDP = adenosylcob(III)alamin 5'-phosphate + GMP + H(+)</text>
        <dbReference type="Rhea" id="RHEA:23560"/>
        <dbReference type="ChEBI" id="CHEBI:15378"/>
        <dbReference type="ChEBI" id="CHEBI:57918"/>
        <dbReference type="ChEBI" id="CHEBI:58115"/>
        <dbReference type="ChEBI" id="CHEBI:60487"/>
        <dbReference type="ChEBI" id="CHEBI:60493"/>
        <dbReference type="EC" id="2.7.8.26"/>
    </reaction>
</comment>
<dbReference type="NCBIfam" id="NF001276">
    <property type="entry name" value="PRK00235.1-2"/>
    <property type="match status" value="1"/>
</dbReference>
<reference evidence="20 21" key="1">
    <citation type="submission" date="2017-07" db="EMBL/GenBank/DDBJ databases">
        <title>Phylogenetic study on the rhizospheric bacterium Ochrobactrum sp. A44.</title>
        <authorList>
            <person name="Krzyzanowska D.M."/>
            <person name="Ossowicki A."/>
            <person name="Rajewska M."/>
            <person name="Maciag T."/>
            <person name="Kaczynski Z."/>
            <person name="Czerwicka M."/>
            <person name="Jafra S."/>
        </authorList>
    </citation>
    <scope>NUCLEOTIDE SEQUENCE [LARGE SCALE GENOMIC DNA]</scope>
    <source>
        <strain evidence="20 21">A44</strain>
    </source>
</reference>
<sequence>MQRNSFIGDTIRSLGFLSRLPLPHSWLADADEGLGDSLKTSMRAFPLAGAVLGFLAGLALLVSDYLHLPAIVSGLIAVGMLAAMTGALHEDGLGDTADGFFGASTPDRRLDIMKDSRIGTFAALALIIWTGIKVSLLAAIIDRAGACYAALALIGAEAASRAAILALWHGSPSARPGGLADNLGAPKWETLVCACVIALVVLMITIIPAGGLMALIKVLIFNVVLLFGFAKLCLVKIGGQTGDTLGAAQQISAVTVLLGLVTTL</sequence>
<evidence type="ECO:0000256" key="15">
    <source>
        <dbReference type="ARBA" id="ARBA00032605"/>
    </source>
</evidence>
<evidence type="ECO:0000256" key="19">
    <source>
        <dbReference type="HAMAP-Rule" id="MF_00719"/>
    </source>
</evidence>
<evidence type="ECO:0000256" key="1">
    <source>
        <dbReference type="ARBA" id="ARBA00001946"/>
    </source>
</evidence>
<evidence type="ECO:0000256" key="16">
    <source>
        <dbReference type="ARBA" id="ARBA00032853"/>
    </source>
</evidence>
<dbReference type="GO" id="GO:0009236">
    <property type="term" value="P:cobalamin biosynthetic process"/>
    <property type="evidence" value="ECO:0007669"/>
    <property type="project" value="UniProtKB-UniRule"/>
</dbReference>
<keyword evidence="11 19" id="KW-0460">Magnesium</keyword>
<evidence type="ECO:0000256" key="12">
    <source>
        <dbReference type="ARBA" id="ARBA00022989"/>
    </source>
</evidence>
<dbReference type="GO" id="GO:0008818">
    <property type="term" value="F:cobalamin 5'-phosphate synthase activity"/>
    <property type="evidence" value="ECO:0007669"/>
    <property type="project" value="UniProtKB-UniRule"/>
</dbReference>
<evidence type="ECO:0000256" key="10">
    <source>
        <dbReference type="ARBA" id="ARBA00022692"/>
    </source>
</evidence>
<evidence type="ECO:0000256" key="18">
    <source>
        <dbReference type="ARBA" id="ARBA00049504"/>
    </source>
</evidence>
<evidence type="ECO:0000256" key="11">
    <source>
        <dbReference type="ARBA" id="ARBA00022842"/>
    </source>
</evidence>
<dbReference type="GO" id="GO:0005886">
    <property type="term" value="C:plasma membrane"/>
    <property type="evidence" value="ECO:0007669"/>
    <property type="project" value="UniProtKB-SubCell"/>
</dbReference>
<dbReference type="GO" id="GO:0051073">
    <property type="term" value="F:adenosylcobinamide-GDP ribazoletransferase activity"/>
    <property type="evidence" value="ECO:0007669"/>
    <property type="project" value="UniProtKB-UniRule"/>
</dbReference>
<evidence type="ECO:0000256" key="4">
    <source>
        <dbReference type="ARBA" id="ARBA00010561"/>
    </source>
</evidence>
<feature type="transmembrane region" description="Helical" evidence="19">
    <location>
        <begin position="118"/>
        <end position="141"/>
    </location>
</feature>
<dbReference type="OrthoDB" id="9794626at2"/>
<dbReference type="PANTHER" id="PTHR34148">
    <property type="entry name" value="ADENOSYLCOBINAMIDE-GDP RIBAZOLETRANSFERASE"/>
    <property type="match status" value="1"/>
</dbReference>
<keyword evidence="10 19" id="KW-0812">Transmembrane</keyword>
<comment type="cofactor">
    <cofactor evidence="1 19">
        <name>Mg(2+)</name>
        <dbReference type="ChEBI" id="CHEBI:18420"/>
    </cofactor>
</comment>
<dbReference type="HAMAP" id="MF_00719">
    <property type="entry name" value="CobS"/>
    <property type="match status" value="1"/>
</dbReference>
<feature type="transmembrane region" description="Helical" evidence="19">
    <location>
        <begin position="214"/>
        <end position="234"/>
    </location>
</feature>
<evidence type="ECO:0000256" key="6">
    <source>
        <dbReference type="ARBA" id="ARBA00015850"/>
    </source>
</evidence>
<comment type="function">
    <text evidence="14 19">Joins adenosylcobinamide-GDP and alpha-ribazole to generate adenosylcobalamin (Ado-cobalamin). Also synthesizes adenosylcobalamin 5'-phosphate from adenosylcobinamide-GDP and alpha-ribazole 5'-phosphate.</text>
</comment>
<keyword evidence="8 19" id="KW-0169">Cobalamin biosynthesis</keyword>
<evidence type="ECO:0000256" key="3">
    <source>
        <dbReference type="ARBA" id="ARBA00004663"/>
    </source>
</evidence>
<dbReference type="AlphaFoldDB" id="A0A248UIQ9"/>
<dbReference type="NCBIfam" id="TIGR00317">
    <property type="entry name" value="cobS"/>
    <property type="match status" value="1"/>
</dbReference>
<evidence type="ECO:0000256" key="5">
    <source>
        <dbReference type="ARBA" id="ARBA00013200"/>
    </source>
</evidence>
<accession>A0A248UIQ9</accession>
<comment type="pathway">
    <text evidence="3 19">Cofactor biosynthesis; adenosylcobalamin biosynthesis; adenosylcobalamin from cob(II)yrinate a,c-diamide: step 7/7.</text>
</comment>
<evidence type="ECO:0000313" key="20">
    <source>
        <dbReference type="EMBL" id="ASV86717.1"/>
    </source>
</evidence>
<evidence type="ECO:0000313" key="21">
    <source>
        <dbReference type="Proteomes" id="UP000215256"/>
    </source>
</evidence>
<evidence type="ECO:0000256" key="7">
    <source>
        <dbReference type="ARBA" id="ARBA00022475"/>
    </source>
</evidence>
<proteinExistence type="inferred from homology"/>
<evidence type="ECO:0000256" key="8">
    <source>
        <dbReference type="ARBA" id="ARBA00022573"/>
    </source>
</evidence>
<feature type="transmembrane region" description="Helical" evidence="19">
    <location>
        <begin position="147"/>
        <end position="168"/>
    </location>
</feature>
<dbReference type="RefSeq" id="WP_095446489.1">
    <property type="nucleotide sequence ID" value="NZ_CP022604.1"/>
</dbReference>
<name>A0A248UIQ9_9HYPH</name>
<feature type="transmembrane region" description="Helical" evidence="19">
    <location>
        <begin position="68"/>
        <end position="88"/>
    </location>
</feature>
<dbReference type="KEGG" id="och:CES85_0930"/>
<dbReference type="Pfam" id="PF02654">
    <property type="entry name" value="CobS"/>
    <property type="match status" value="1"/>
</dbReference>
<organism evidence="20 21">
    <name type="scientific">Ochrobactrum quorumnocens</name>
    <dbReference type="NCBI Taxonomy" id="271865"/>
    <lineage>
        <taxon>Bacteria</taxon>
        <taxon>Pseudomonadati</taxon>
        <taxon>Pseudomonadota</taxon>
        <taxon>Alphaproteobacteria</taxon>
        <taxon>Hyphomicrobiales</taxon>
        <taxon>Brucellaceae</taxon>
        <taxon>Brucella/Ochrobactrum group</taxon>
        <taxon>Ochrobactrum</taxon>
    </lineage>
</organism>
<keyword evidence="12 19" id="KW-1133">Transmembrane helix</keyword>
<dbReference type="Proteomes" id="UP000215256">
    <property type="component" value="Chromosome 1"/>
</dbReference>
<comment type="catalytic activity">
    <reaction evidence="17 19">
        <text>alpha-ribazole + adenosylcob(III)inamide-GDP = adenosylcob(III)alamin + GMP + H(+)</text>
        <dbReference type="Rhea" id="RHEA:16049"/>
        <dbReference type="ChEBI" id="CHEBI:10329"/>
        <dbReference type="ChEBI" id="CHEBI:15378"/>
        <dbReference type="ChEBI" id="CHEBI:18408"/>
        <dbReference type="ChEBI" id="CHEBI:58115"/>
        <dbReference type="ChEBI" id="CHEBI:60487"/>
        <dbReference type="EC" id="2.7.8.26"/>
    </reaction>
</comment>
<dbReference type="InterPro" id="IPR003805">
    <property type="entry name" value="CobS"/>
</dbReference>
<feature type="transmembrane region" description="Helical" evidence="19">
    <location>
        <begin position="44"/>
        <end position="62"/>
    </location>
</feature>
<evidence type="ECO:0000256" key="13">
    <source>
        <dbReference type="ARBA" id="ARBA00023136"/>
    </source>
</evidence>
<keyword evidence="7 19" id="KW-1003">Cell membrane</keyword>
<dbReference type="UniPathway" id="UPA00148">
    <property type="reaction ID" value="UER00238"/>
</dbReference>
<dbReference type="PANTHER" id="PTHR34148:SF1">
    <property type="entry name" value="ADENOSYLCOBINAMIDE-GDP RIBAZOLETRANSFERASE"/>
    <property type="match status" value="1"/>
</dbReference>
<protein>
    <recommendedName>
        <fullName evidence="6 19">Adenosylcobinamide-GDP ribazoletransferase</fullName>
        <ecNumber evidence="5 19">2.7.8.26</ecNumber>
    </recommendedName>
    <alternativeName>
        <fullName evidence="16 19">Cobalamin synthase</fullName>
    </alternativeName>
    <alternativeName>
        <fullName evidence="15 19">Cobalamin-5'-phosphate synthase</fullName>
    </alternativeName>
</protein>
<evidence type="ECO:0000256" key="9">
    <source>
        <dbReference type="ARBA" id="ARBA00022679"/>
    </source>
</evidence>
<comment type="similarity">
    <text evidence="4 19">Belongs to the CobS family.</text>
</comment>
<gene>
    <name evidence="19" type="primary">cobS</name>
    <name evidence="20" type="ORF">CES85_0930</name>
</gene>
<feature type="transmembrane region" description="Helical" evidence="19">
    <location>
        <begin position="188"/>
        <end position="208"/>
    </location>
</feature>
<evidence type="ECO:0000256" key="17">
    <source>
        <dbReference type="ARBA" id="ARBA00048623"/>
    </source>
</evidence>
<keyword evidence="13 19" id="KW-0472">Membrane</keyword>
<evidence type="ECO:0000256" key="14">
    <source>
        <dbReference type="ARBA" id="ARBA00025228"/>
    </source>
</evidence>
<keyword evidence="9 19" id="KW-0808">Transferase</keyword>
<comment type="subcellular location">
    <subcellularLocation>
        <location evidence="2 19">Cell membrane</location>
        <topology evidence="2 19">Multi-pass membrane protein</topology>
    </subcellularLocation>
</comment>
<dbReference type="EMBL" id="CP022604">
    <property type="protein sequence ID" value="ASV86717.1"/>
    <property type="molecule type" value="Genomic_DNA"/>
</dbReference>
<evidence type="ECO:0000256" key="2">
    <source>
        <dbReference type="ARBA" id="ARBA00004651"/>
    </source>
</evidence>